<dbReference type="Proteomes" id="UP001501218">
    <property type="component" value="Unassembled WGS sequence"/>
</dbReference>
<comment type="caution">
    <text evidence="5">The sequence shown here is derived from an EMBL/GenBank/DDBJ whole genome shotgun (WGS) entry which is preliminary data.</text>
</comment>
<dbReference type="SMART" id="SM00895">
    <property type="entry name" value="FCD"/>
    <property type="match status" value="1"/>
</dbReference>
<protein>
    <submittedName>
        <fullName evidence="5">FadR/GntR family transcriptional regulator</fullName>
    </submittedName>
</protein>
<keyword evidence="3" id="KW-0804">Transcription</keyword>
<dbReference type="CDD" id="cd07377">
    <property type="entry name" value="WHTH_GntR"/>
    <property type="match status" value="1"/>
</dbReference>
<keyword evidence="6" id="KW-1185">Reference proteome</keyword>
<dbReference type="Pfam" id="PF00392">
    <property type="entry name" value="GntR"/>
    <property type="match status" value="1"/>
</dbReference>
<dbReference type="InterPro" id="IPR036390">
    <property type="entry name" value="WH_DNA-bd_sf"/>
</dbReference>
<dbReference type="RefSeq" id="WP_344137058.1">
    <property type="nucleotide sequence ID" value="NZ_BAAARA010000023.1"/>
</dbReference>
<dbReference type="Gene3D" id="1.20.120.530">
    <property type="entry name" value="GntR ligand-binding domain-like"/>
    <property type="match status" value="1"/>
</dbReference>
<dbReference type="InterPro" id="IPR008920">
    <property type="entry name" value="TF_FadR/GntR_C"/>
</dbReference>
<dbReference type="Pfam" id="PF07729">
    <property type="entry name" value="FCD"/>
    <property type="match status" value="1"/>
</dbReference>
<dbReference type="InterPro" id="IPR011711">
    <property type="entry name" value="GntR_C"/>
</dbReference>
<name>A0ABP5TVQ6_9PSEU</name>
<reference evidence="6" key="1">
    <citation type="journal article" date="2019" name="Int. J. Syst. Evol. Microbiol.">
        <title>The Global Catalogue of Microorganisms (GCM) 10K type strain sequencing project: providing services to taxonomists for standard genome sequencing and annotation.</title>
        <authorList>
            <consortium name="The Broad Institute Genomics Platform"/>
            <consortium name="The Broad Institute Genome Sequencing Center for Infectious Disease"/>
            <person name="Wu L."/>
            <person name="Ma J."/>
        </authorList>
    </citation>
    <scope>NUCLEOTIDE SEQUENCE [LARGE SCALE GENOMIC DNA]</scope>
    <source>
        <strain evidence="6">JCM 16221</strain>
    </source>
</reference>
<dbReference type="Gene3D" id="1.10.10.10">
    <property type="entry name" value="Winged helix-like DNA-binding domain superfamily/Winged helix DNA-binding domain"/>
    <property type="match status" value="1"/>
</dbReference>
<keyword evidence="2" id="KW-0238">DNA-binding</keyword>
<accession>A0ABP5TVQ6</accession>
<dbReference type="SMART" id="SM00345">
    <property type="entry name" value="HTH_GNTR"/>
    <property type="match status" value="1"/>
</dbReference>
<dbReference type="SUPFAM" id="SSF48008">
    <property type="entry name" value="GntR ligand-binding domain-like"/>
    <property type="match status" value="1"/>
</dbReference>
<evidence type="ECO:0000259" key="4">
    <source>
        <dbReference type="PROSITE" id="PS50949"/>
    </source>
</evidence>
<organism evidence="5 6">
    <name type="scientific">Saccharopolyspora halophila</name>
    <dbReference type="NCBI Taxonomy" id="405551"/>
    <lineage>
        <taxon>Bacteria</taxon>
        <taxon>Bacillati</taxon>
        <taxon>Actinomycetota</taxon>
        <taxon>Actinomycetes</taxon>
        <taxon>Pseudonocardiales</taxon>
        <taxon>Pseudonocardiaceae</taxon>
        <taxon>Saccharopolyspora</taxon>
    </lineage>
</organism>
<evidence type="ECO:0000256" key="2">
    <source>
        <dbReference type="ARBA" id="ARBA00023125"/>
    </source>
</evidence>
<dbReference type="PANTHER" id="PTHR43537">
    <property type="entry name" value="TRANSCRIPTIONAL REGULATOR, GNTR FAMILY"/>
    <property type="match status" value="1"/>
</dbReference>
<dbReference type="EMBL" id="BAAARA010000023">
    <property type="protein sequence ID" value="GAA2361807.1"/>
    <property type="molecule type" value="Genomic_DNA"/>
</dbReference>
<sequence length="206" mass="22179">MSLPDELAEQLLGAIIDGTYPPGTALPSEPELAELFSISRLTVREAIKALRVQNVVRIQRGLGTYVNTPDRWTSLEPLIRATTSRGPADSDLLDARRILQAGAAELAAVNRTGEDLARLRAHLQELRSAPDAAAFSAADQAFHRAIMSASGNSYLPLMFEPFAKIDADRDARRHEQVLAALEAGDPVRAREAMNGAAATRSEGEPA</sequence>
<dbReference type="SUPFAM" id="SSF46785">
    <property type="entry name" value="Winged helix' DNA-binding domain"/>
    <property type="match status" value="1"/>
</dbReference>
<dbReference type="PANTHER" id="PTHR43537:SF5">
    <property type="entry name" value="UXU OPERON TRANSCRIPTIONAL REGULATOR"/>
    <property type="match status" value="1"/>
</dbReference>
<evidence type="ECO:0000313" key="5">
    <source>
        <dbReference type="EMBL" id="GAA2361807.1"/>
    </source>
</evidence>
<keyword evidence="1" id="KW-0805">Transcription regulation</keyword>
<evidence type="ECO:0000256" key="3">
    <source>
        <dbReference type="ARBA" id="ARBA00023163"/>
    </source>
</evidence>
<dbReference type="InterPro" id="IPR036388">
    <property type="entry name" value="WH-like_DNA-bd_sf"/>
</dbReference>
<gene>
    <name evidence="5" type="ORF">GCM10009854_46570</name>
</gene>
<feature type="domain" description="HTH gntR-type" evidence="4">
    <location>
        <begin position="1"/>
        <end position="69"/>
    </location>
</feature>
<dbReference type="InterPro" id="IPR000524">
    <property type="entry name" value="Tscrpt_reg_HTH_GntR"/>
</dbReference>
<dbReference type="PROSITE" id="PS50949">
    <property type="entry name" value="HTH_GNTR"/>
    <property type="match status" value="1"/>
</dbReference>
<proteinExistence type="predicted"/>
<evidence type="ECO:0000313" key="6">
    <source>
        <dbReference type="Proteomes" id="UP001501218"/>
    </source>
</evidence>
<evidence type="ECO:0000256" key="1">
    <source>
        <dbReference type="ARBA" id="ARBA00023015"/>
    </source>
</evidence>
<dbReference type="PRINTS" id="PR00035">
    <property type="entry name" value="HTHGNTR"/>
</dbReference>